<evidence type="ECO:0000256" key="8">
    <source>
        <dbReference type="RuleBase" id="RU368032"/>
    </source>
</evidence>
<evidence type="ECO:0000256" key="7">
    <source>
        <dbReference type="ARBA" id="ARBA00023242"/>
    </source>
</evidence>
<keyword evidence="5 8" id="KW-0804">Transcription</keyword>
<name>A0A6A0GSN3_HYAAZ</name>
<dbReference type="Gene3D" id="3.30.70.1220">
    <property type="entry name" value="TFB5-like"/>
    <property type="match status" value="1"/>
</dbReference>
<reference evidence="9" key="1">
    <citation type="submission" date="2014-08" db="EMBL/GenBank/DDBJ databases">
        <authorList>
            <person name="Murali S."/>
            <person name="Richards S."/>
            <person name="Bandaranaike D."/>
            <person name="Bellair M."/>
            <person name="Blankenburg K."/>
            <person name="Chao H."/>
            <person name="Dinh H."/>
            <person name="Doddapaneni H."/>
            <person name="Dugan-Rocha S."/>
            <person name="Elkadiri S."/>
            <person name="Gnanaolivu R."/>
            <person name="Hughes D."/>
            <person name="Lee S."/>
            <person name="Li M."/>
            <person name="Ming W."/>
            <person name="Munidasa M."/>
            <person name="Muniz J."/>
            <person name="Nguyen L."/>
            <person name="Osuji N."/>
            <person name="Pu L.-L."/>
            <person name="Puazo M."/>
            <person name="Skinner E."/>
            <person name="Qu C."/>
            <person name="Quiroz J."/>
            <person name="Raj R."/>
            <person name="Weissenberger G."/>
            <person name="Xin Y."/>
            <person name="Zou X."/>
            <person name="Han Y."/>
            <person name="Worley K."/>
            <person name="Muzny D."/>
            <person name="Gibbs R."/>
        </authorList>
    </citation>
    <scope>NUCLEOTIDE SEQUENCE</scope>
    <source>
        <strain evidence="9">HAZT.00-mixed</strain>
        <tissue evidence="9">Whole organism</tissue>
    </source>
</reference>
<dbReference type="EMBL" id="JQDR03015326">
    <property type="protein sequence ID" value="KAA0186864.1"/>
    <property type="molecule type" value="Genomic_DNA"/>
</dbReference>
<evidence type="ECO:0000313" key="9">
    <source>
        <dbReference type="EMBL" id="KAA0186864.1"/>
    </source>
</evidence>
<dbReference type="GO" id="GO:0006367">
    <property type="term" value="P:transcription initiation at RNA polymerase II promoter"/>
    <property type="evidence" value="ECO:0007669"/>
    <property type="project" value="UniProtKB-UniRule"/>
</dbReference>
<dbReference type="Pfam" id="PF06331">
    <property type="entry name" value="Tfb5"/>
    <property type="match status" value="1"/>
</dbReference>
<dbReference type="GO" id="GO:0005675">
    <property type="term" value="C:transcription factor TFIIH holo complex"/>
    <property type="evidence" value="ECO:0007669"/>
    <property type="project" value="TreeGrafter"/>
</dbReference>
<dbReference type="Proteomes" id="UP000711488">
    <property type="component" value="Unassembled WGS sequence"/>
</dbReference>
<dbReference type="PANTHER" id="PTHR28580">
    <property type="entry name" value="GENERAL TRANSCRIPTION FACTOR IIH SUBUNIT 5"/>
    <property type="match status" value="1"/>
</dbReference>
<dbReference type="InterPro" id="IPR009400">
    <property type="entry name" value="TFIIH_TTDA/Tfb5"/>
</dbReference>
<evidence type="ECO:0000256" key="3">
    <source>
        <dbReference type="ARBA" id="ARBA00022763"/>
    </source>
</evidence>
<dbReference type="GO" id="GO:0006294">
    <property type="term" value="P:nucleotide-excision repair, preincision complex assembly"/>
    <property type="evidence" value="ECO:0007669"/>
    <property type="project" value="TreeGrafter"/>
</dbReference>
<sequence length="76" mass="8796">MVNVIKGMLIKCDPVMKQLLLHLDETLALGSKFVIANLDDCHLFVSQDVYESLKVRIDELYEKVYYNQTANQKSFD</sequence>
<keyword evidence="4 8" id="KW-0805">Transcription regulation</keyword>
<reference evidence="9" key="2">
    <citation type="journal article" date="2018" name="Environ. Sci. Technol.">
        <title>The Toxicogenome of Hyalella azteca: A Model for Sediment Ecotoxicology and Evolutionary Toxicology.</title>
        <authorList>
            <person name="Poynton H.C."/>
            <person name="Hasenbein S."/>
            <person name="Benoit J.B."/>
            <person name="Sepulveda M.S."/>
            <person name="Poelchau M.F."/>
            <person name="Hughes D.S.T."/>
            <person name="Murali S.C."/>
            <person name="Chen S."/>
            <person name="Glastad K.M."/>
            <person name="Goodisman M.A.D."/>
            <person name="Werren J.H."/>
            <person name="Vineis J.H."/>
            <person name="Bowen J.L."/>
            <person name="Friedrich M."/>
            <person name="Jones J."/>
            <person name="Robertson H.M."/>
            <person name="Feyereisen R."/>
            <person name="Mechler-Hickson A."/>
            <person name="Mathers N."/>
            <person name="Lee C.E."/>
            <person name="Colbourne J.K."/>
            <person name="Biales A."/>
            <person name="Johnston J.S."/>
            <person name="Wellborn G.A."/>
            <person name="Rosendale A.J."/>
            <person name="Cridge A.G."/>
            <person name="Munoz-Torres M.C."/>
            <person name="Bain P.A."/>
            <person name="Manny A.R."/>
            <person name="Major K.M."/>
            <person name="Lambert F.N."/>
            <person name="Vulpe C.D."/>
            <person name="Tuck P."/>
            <person name="Blalock B.J."/>
            <person name="Lin Y.Y."/>
            <person name="Smith M.E."/>
            <person name="Ochoa-Acuna H."/>
            <person name="Chen M.M."/>
            <person name="Childers C.P."/>
            <person name="Qu J."/>
            <person name="Dugan S."/>
            <person name="Lee S.L."/>
            <person name="Chao H."/>
            <person name="Dinh H."/>
            <person name="Han Y."/>
            <person name="Doddapaneni H."/>
            <person name="Worley K.C."/>
            <person name="Muzny D.M."/>
            <person name="Gibbs R.A."/>
            <person name="Richards S."/>
        </authorList>
    </citation>
    <scope>NUCLEOTIDE SEQUENCE</scope>
    <source>
        <strain evidence="9">HAZT.00-mixed</strain>
        <tissue evidence="9">Whole organism</tissue>
    </source>
</reference>
<reference evidence="9" key="3">
    <citation type="submission" date="2019-06" db="EMBL/GenBank/DDBJ databases">
        <authorList>
            <person name="Poynton C."/>
            <person name="Hasenbein S."/>
            <person name="Benoit J.B."/>
            <person name="Sepulveda M.S."/>
            <person name="Poelchau M.F."/>
            <person name="Murali S.C."/>
            <person name="Chen S."/>
            <person name="Glastad K.M."/>
            <person name="Werren J.H."/>
            <person name="Vineis J.H."/>
            <person name="Bowen J.L."/>
            <person name="Friedrich M."/>
            <person name="Jones J."/>
            <person name="Robertson H.M."/>
            <person name="Feyereisen R."/>
            <person name="Mechler-Hickson A."/>
            <person name="Mathers N."/>
            <person name="Lee C.E."/>
            <person name="Colbourne J.K."/>
            <person name="Biales A."/>
            <person name="Johnston J.S."/>
            <person name="Wellborn G.A."/>
            <person name="Rosendale A.J."/>
            <person name="Cridge A.G."/>
            <person name="Munoz-Torres M.C."/>
            <person name="Bain P.A."/>
            <person name="Manny A.R."/>
            <person name="Major K.M."/>
            <person name="Lambert F.N."/>
            <person name="Vulpe C.D."/>
            <person name="Tuck P."/>
            <person name="Blalock B.J."/>
            <person name="Lin Y.-Y."/>
            <person name="Smith M.E."/>
            <person name="Ochoa-Acuna H."/>
            <person name="Chen M.-J.M."/>
            <person name="Childers C.P."/>
            <person name="Qu J."/>
            <person name="Dugan S."/>
            <person name="Lee S.L."/>
            <person name="Chao H."/>
            <person name="Dinh H."/>
            <person name="Han Y."/>
            <person name="Doddapaneni H."/>
            <person name="Worley K.C."/>
            <person name="Muzny D.M."/>
            <person name="Gibbs R.A."/>
            <person name="Richards S."/>
        </authorList>
    </citation>
    <scope>NUCLEOTIDE SEQUENCE</scope>
    <source>
        <strain evidence="9">HAZT.00-mixed</strain>
        <tissue evidence="9">Whole organism</tissue>
    </source>
</reference>
<protein>
    <recommendedName>
        <fullName evidence="8">General transcription and DNA repair factor IIH subunit TFB5</fullName>
    </recommendedName>
</protein>
<organism evidence="9">
    <name type="scientific">Hyalella azteca</name>
    <name type="common">Amphipod</name>
    <dbReference type="NCBI Taxonomy" id="294128"/>
    <lineage>
        <taxon>Eukaryota</taxon>
        <taxon>Metazoa</taxon>
        <taxon>Ecdysozoa</taxon>
        <taxon>Arthropoda</taxon>
        <taxon>Crustacea</taxon>
        <taxon>Multicrustacea</taxon>
        <taxon>Malacostraca</taxon>
        <taxon>Eumalacostraca</taxon>
        <taxon>Peracarida</taxon>
        <taxon>Amphipoda</taxon>
        <taxon>Senticaudata</taxon>
        <taxon>Talitrida</taxon>
        <taxon>Talitroidea</taxon>
        <taxon>Hyalellidae</taxon>
        <taxon>Hyalella</taxon>
    </lineage>
</organism>
<comment type="caution">
    <text evidence="9">The sequence shown here is derived from an EMBL/GenBank/DDBJ whole genome shotgun (WGS) entry which is preliminary data.</text>
</comment>
<keyword evidence="7 8" id="KW-0539">Nucleus</keyword>
<comment type="function">
    <text evidence="8">In NER, TFIIH acts by opening DNA around the lesion to allow the excision of the damaged oligonucleotide and its replacement by a new DNA fragment. In transcription, TFIIH has an essential role in transcription initiation. When the pre-initiation complex (PIC) has been established, TFIIH is required for promoter opening and promoter escape.</text>
</comment>
<evidence type="ECO:0000256" key="1">
    <source>
        <dbReference type="ARBA" id="ARBA00004123"/>
    </source>
</evidence>
<dbReference type="FunFam" id="3.30.70.1220:FF:000001">
    <property type="entry name" value="General transcription factor IIH subunit 5"/>
    <property type="match status" value="1"/>
</dbReference>
<dbReference type="AlphaFoldDB" id="A0A6A0GSN3"/>
<dbReference type="InterPro" id="IPR035935">
    <property type="entry name" value="TFB5-like_sf"/>
</dbReference>
<proteinExistence type="inferred from homology"/>
<dbReference type="SMART" id="SM01395">
    <property type="entry name" value="Tbf5"/>
    <property type="match status" value="1"/>
</dbReference>
<dbReference type="SUPFAM" id="SSF142897">
    <property type="entry name" value="TFB5-like"/>
    <property type="match status" value="1"/>
</dbReference>
<evidence type="ECO:0000256" key="6">
    <source>
        <dbReference type="ARBA" id="ARBA00023204"/>
    </source>
</evidence>
<comment type="subcellular location">
    <subcellularLocation>
        <location evidence="1 8">Nucleus</location>
    </subcellularLocation>
</comment>
<gene>
    <name evidence="9" type="ORF">HAZT_HAZT001075</name>
</gene>
<comment type="similarity">
    <text evidence="2 8">Belongs to the TFB5 family.</text>
</comment>
<evidence type="ECO:0000256" key="5">
    <source>
        <dbReference type="ARBA" id="ARBA00023163"/>
    </source>
</evidence>
<evidence type="ECO:0000256" key="2">
    <source>
        <dbReference type="ARBA" id="ARBA00007470"/>
    </source>
</evidence>
<accession>A0A6A0GSN3</accession>
<evidence type="ECO:0000256" key="4">
    <source>
        <dbReference type="ARBA" id="ARBA00023015"/>
    </source>
</evidence>
<keyword evidence="6 8" id="KW-0234">DNA repair</keyword>
<comment type="subunit">
    <text evidence="8">Component of the 7-subunit TFIIH core complex.</text>
</comment>
<keyword evidence="3 8" id="KW-0227">DNA damage</keyword>
<dbReference type="GO" id="GO:0000439">
    <property type="term" value="C:transcription factor TFIIH core complex"/>
    <property type="evidence" value="ECO:0007669"/>
    <property type="project" value="UniProtKB-UniRule"/>
</dbReference>
<dbReference type="PANTHER" id="PTHR28580:SF1">
    <property type="entry name" value="GENERAL TRANSCRIPTION FACTOR IIH SUBUNIT 5"/>
    <property type="match status" value="1"/>
</dbReference>